<sequence length="575" mass="59847">MSNPSVSIALTGSGGAGVMTAGQMLLTAAARAGCYGLMSRSLGPQIRGGESAALLRLSTAPVDGPDDIFDLLLAFDWGNIDRFAAELPLNENSVVIYDPGQGPVPEVVREPGPRLVQVPLKEIAKGIPGGRENMVGLGLITTLIGLDAASLRQVIEERLGRKGAEAVDTSWQAVEAGAEAATVDGLPRLDQASPAAPGSRWQISGNDAVGLGALRGGVRFVAAYPITPATEILEWMAVNLPKVGGALVQCEDELASVCMALGGSYAGVPSMTATAGPGLALMTEAIGLGVASETPVVIANVMRGGPSTGIPTKSEQSDLNIACYGLHGDAPHIVTAPTSIADCVFTAQWTVYLAEALQCPAILLSDQAMGQAQAVIEKPAEVAFIGRRKVARPADLENYQRYRITADGISPVALPGMPGGQHTADGLEHAPSGTPSTQAAHHQEQLDKRRRKLDRFDYGDHWAIRAGDPEAELALITFGSLTGAARDAVTRCAEAGLPVRLIAPRLLLPVQVERLEAALAGATKLLIVEQNHEAQLRHLLAGHIRLPAVVDSLNRAGPLTIRPGEIVSALTTLAA</sequence>
<dbReference type="AlphaFoldDB" id="A0A1G7YE35"/>
<evidence type="ECO:0000259" key="4">
    <source>
        <dbReference type="Pfam" id="PF01855"/>
    </source>
</evidence>
<dbReference type="CDD" id="cd07034">
    <property type="entry name" value="TPP_PYR_PFOR_IOR-alpha_like"/>
    <property type="match status" value="1"/>
</dbReference>
<dbReference type="InterPro" id="IPR022367">
    <property type="entry name" value="2-oxoacid/accept_OxRdtase_asu"/>
</dbReference>
<dbReference type="SUPFAM" id="SSF52922">
    <property type="entry name" value="TK C-terminal domain-like"/>
    <property type="match status" value="1"/>
</dbReference>
<proteinExistence type="predicted"/>
<evidence type="ECO:0000313" key="5">
    <source>
        <dbReference type="EMBL" id="SDG94586.1"/>
    </source>
</evidence>
<gene>
    <name evidence="5" type="ORF">SAMN05421742_103274</name>
</gene>
<dbReference type="Gene3D" id="3.40.50.970">
    <property type="match status" value="1"/>
</dbReference>
<keyword evidence="6" id="KW-1185">Reference proteome</keyword>
<dbReference type="InterPro" id="IPR019752">
    <property type="entry name" value="Pyrv/ketoisovalerate_OxRed_cat"/>
</dbReference>
<dbReference type="STRING" id="83401.SAMN05421742_103274"/>
<feature type="domain" description="Pyruvate/ketoisovalerate oxidoreductase catalytic" evidence="3">
    <location>
        <begin position="14"/>
        <end position="179"/>
    </location>
</feature>
<dbReference type="GO" id="GO:0006979">
    <property type="term" value="P:response to oxidative stress"/>
    <property type="evidence" value="ECO:0007669"/>
    <property type="project" value="TreeGrafter"/>
</dbReference>
<reference evidence="6" key="1">
    <citation type="submission" date="2016-10" db="EMBL/GenBank/DDBJ databases">
        <authorList>
            <person name="Varghese N."/>
            <person name="Submissions S."/>
        </authorList>
    </citation>
    <scope>NUCLEOTIDE SEQUENCE [LARGE SCALE GENOMIC DNA]</scope>
    <source>
        <strain evidence="6">930I</strain>
    </source>
</reference>
<dbReference type="GO" id="GO:0016903">
    <property type="term" value="F:oxidoreductase activity, acting on the aldehyde or oxo group of donors"/>
    <property type="evidence" value="ECO:0007669"/>
    <property type="project" value="InterPro"/>
</dbReference>
<dbReference type="PANTHER" id="PTHR32154">
    <property type="entry name" value="PYRUVATE-FLAVODOXIN OXIDOREDUCTASE-RELATED"/>
    <property type="match status" value="1"/>
</dbReference>
<dbReference type="NCBIfam" id="TIGR03710">
    <property type="entry name" value="OAFO_sf"/>
    <property type="match status" value="1"/>
</dbReference>
<name>A0A1G7YE35_9PROT</name>
<dbReference type="RefSeq" id="WP_092617191.1">
    <property type="nucleotide sequence ID" value="NZ_FNCV01000003.1"/>
</dbReference>
<dbReference type="Pfam" id="PF01558">
    <property type="entry name" value="POR"/>
    <property type="match status" value="1"/>
</dbReference>
<dbReference type="OrthoDB" id="9794954at2"/>
<feature type="domain" description="Pyruvate flavodoxin/ferredoxin oxidoreductase pyrimidine binding" evidence="4">
    <location>
        <begin position="212"/>
        <end position="444"/>
    </location>
</feature>
<dbReference type="FunFam" id="3.40.50.970:FF:000022">
    <property type="entry name" value="2-oxoglutarate ferredoxin oxidoreductase alpha subunit"/>
    <property type="match status" value="1"/>
</dbReference>
<dbReference type="InterPro" id="IPR050722">
    <property type="entry name" value="Pyruvate:ferred/Flavod_OxRd"/>
</dbReference>
<dbReference type="InterPro" id="IPR002880">
    <property type="entry name" value="Pyrv_Fd/Flavodoxin_OxRdtase_N"/>
</dbReference>
<dbReference type="InterPro" id="IPR029061">
    <property type="entry name" value="THDP-binding"/>
</dbReference>
<evidence type="ECO:0000256" key="1">
    <source>
        <dbReference type="ARBA" id="ARBA00023002"/>
    </source>
</evidence>
<dbReference type="Proteomes" id="UP000217076">
    <property type="component" value="Unassembled WGS sequence"/>
</dbReference>
<dbReference type="InterPro" id="IPR009014">
    <property type="entry name" value="Transketo_C/PFOR_II"/>
</dbReference>
<evidence type="ECO:0000259" key="3">
    <source>
        <dbReference type="Pfam" id="PF01558"/>
    </source>
</evidence>
<dbReference type="PANTHER" id="PTHR32154:SF20">
    <property type="entry name" value="2-OXOGLUTARATE OXIDOREDUCTASE SUBUNIT KORA"/>
    <property type="match status" value="1"/>
</dbReference>
<dbReference type="Gene3D" id="3.40.50.920">
    <property type="match status" value="1"/>
</dbReference>
<evidence type="ECO:0000256" key="2">
    <source>
        <dbReference type="SAM" id="MobiDB-lite"/>
    </source>
</evidence>
<protein>
    <submittedName>
        <fullName evidence="5">2-oxoglutarate ferredoxin oxidoreductase subunit alpha</fullName>
    </submittedName>
</protein>
<dbReference type="Gene3D" id="3.40.920.10">
    <property type="entry name" value="Pyruvate-ferredoxin oxidoreductase, PFOR, domain III"/>
    <property type="match status" value="1"/>
</dbReference>
<dbReference type="Pfam" id="PF01855">
    <property type="entry name" value="POR_N"/>
    <property type="match status" value="1"/>
</dbReference>
<organism evidence="5 6">
    <name type="scientific">Roseospirillum parvum</name>
    <dbReference type="NCBI Taxonomy" id="83401"/>
    <lineage>
        <taxon>Bacteria</taxon>
        <taxon>Pseudomonadati</taxon>
        <taxon>Pseudomonadota</taxon>
        <taxon>Alphaproteobacteria</taxon>
        <taxon>Rhodospirillales</taxon>
        <taxon>Rhodospirillaceae</taxon>
        <taxon>Roseospirillum</taxon>
    </lineage>
</organism>
<dbReference type="InterPro" id="IPR002869">
    <property type="entry name" value="Pyrv_flavodox_OxRed_cen"/>
</dbReference>
<dbReference type="SUPFAM" id="SSF52518">
    <property type="entry name" value="Thiamin diphosphate-binding fold (THDP-binding)"/>
    <property type="match status" value="1"/>
</dbReference>
<keyword evidence="1" id="KW-0560">Oxidoreductase</keyword>
<dbReference type="SUPFAM" id="SSF53323">
    <property type="entry name" value="Pyruvate-ferredoxin oxidoreductase, PFOR, domain III"/>
    <property type="match status" value="1"/>
</dbReference>
<evidence type="ECO:0000313" key="6">
    <source>
        <dbReference type="Proteomes" id="UP000217076"/>
    </source>
</evidence>
<dbReference type="EMBL" id="FNCV01000003">
    <property type="protein sequence ID" value="SDG94586.1"/>
    <property type="molecule type" value="Genomic_DNA"/>
</dbReference>
<accession>A0A1G7YE35</accession>
<feature type="region of interest" description="Disordered" evidence="2">
    <location>
        <begin position="413"/>
        <end position="445"/>
    </location>
</feature>